<protein>
    <submittedName>
        <fullName evidence="2">Uncharacterized protein</fullName>
    </submittedName>
</protein>
<accession>A0A1C2II04</accession>
<feature type="signal peptide" evidence="1">
    <location>
        <begin position="1"/>
        <end position="24"/>
    </location>
</feature>
<keyword evidence="1" id="KW-0732">Signal</keyword>
<evidence type="ECO:0000313" key="2">
    <source>
        <dbReference type="EMBL" id="OCX74442.1"/>
    </source>
</evidence>
<name>A0A1C2II04_ACITH</name>
<proteinExistence type="predicted"/>
<evidence type="ECO:0000256" key="1">
    <source>
        <dbReference type="SAM" id="SignalP"/>
    </source>
</evidence>
<reference evidence="2 3" key="1">
    <citation type="journal article" date="2016" name="Int. J. Mol. Sci.">
        <title>Comparative genomics of the extreme acidophile Acidithiobacillus thiooxidans reveals intraspecific divergence and niche adaptation.</title>
        <authorList>
            <person name="Zhang X."/>
            <person name="Feng X."/>
            <person name="Tao J."/>
            <person name="Ma L."/>
            <person name="Xiao Y."/>
            <person name="Liang Y."/>
            <person name="Liu X."/>
            <person name="Yin H."/>
        </authorList>
    </citation>
    <scope>NUCLEOTIDE SEQUENCE [LARGE SCALE GENOMIC DNA]</scope>
    <source>
        <strain evidence="2 3">A02</strain>
    </source>
</reference>
<gene>
    <name evidence="2" type="ORF">A6P07_05485</name>
</gene>
<comment type="caution">
    <text evidence="2">The sequence shown here is derived from an EMBL/GenBank/DDBJ whole genome shotgun (WGS) entry which is preliminary data.</text>
</comment>
<dbReference type="Proteomes" id="UP000094893">
    <property type="component" value="Unassembled WGS sequence"/>
</dbReference>
<organism evidence="2 3">
    <name type="scientific">Acidithiobacillus thiooxidans</name>
    <name type="common">Thiobacillus thiooxidans</name>
    <dbReference type="NCBI Taxonomy" id="930"/>
    <lineage>
        <taxon>Bacteria</taxon>
        <taxon>Pseudomonadati</taxon>
        <taxon>Pseudomonadota</taxon>
        <taxon>Acidithiobacillia</taxon>
        <taxon>Acidithiobacillales</taxon>
        <taxon>Acidithiobacillaceae</taxon>
        <taxon>Acidithiobacillus</taxon>
    </lineage>
</organism>
<evidence type="ECO:0000313" key="3">
    <source>
        <dbReference type="Proteomes" id="UP000094893"/>
    </source>
</evidence>
<sequence length="213" mass="22813">MINKHLLVIALALAGLSLPGLAVAVDYSTAKLELSETLNGIKDLHKNMQFVYGPEGTHGAAAYLTPDSRLDIAVFSQSLFYGHPPAGAKRRMAGITRTLEYGIQMSRKRAISLMESLAASGVQYAQDTGHTNPLTLSKISTAISKQIIGHQQMVLPSQVGTYYSTAEKVFSSPRIGVLHATPAQITQLIGATVRAGYPNTSIALLKDFSKDNS</sequence>
<dbReference type="AlphaFoldDB" id="A0A1C2II04"/>
<feature type="chain" id="PRO_5009838011" evidence="1">
    <location>
        <begin position="25"/>
        <end position="213"/>
    </location>
</feature>
<dbReference type="EMBL" id="LWSA01000068">
    <property type="protein sequence ID" value="OCX74442.1"/>
    <property type="molecule type" value="Genomic_DNA"/>
</dbReference>
<dbReference type="RefSeq" id="WP_065957908.1">
    <property type="nucleotide sequence ID" value="NZ_LWRZ01000125.1"/>
</dbReference>